<name>A0A8J2TXR8_9MICO</name>
<reference evidence="6" key="2">
    <citation type="submission" date="2020-09" db="EMBL/GenBank/DDBJ databases">
        <authorList>
            <person name="Sun Q."/>
            <person name="Zhou Y."/>
        </authorList>
    </citation>
    <scope>NUCLEOTIDE SEQUENCE</scope>
    <source>
        <strain evidence="6">CGMCC 1.12785</strain>
    </source>
</reference>
<dbReference type="Proteomes" id="UP000616114">
    <property type="component" value="Unassembled WGS sequence"/>
</dbReference>
<dbReference type="RefSeq" id="WP_188550272.1">
    <property type="nucleotide sequence ID" value="NZ_BMFY01000005.1"/>
</dbReference>
<dbReference type="Pfam" id="PF00356">
    <property type="entry name" value="LacI"/>
    <property type="match status" value="1"/>
</dbReference>
<accession>A0A8J2TXR8</accession>
<evidence type="ECO:0000259" key="5">
    <source>
        <dbReference type="PROSITE" id="PS50932"/>
    </source>
</evidence>
<dbReference type="PROSITE" id="PS50932">
    <property type="entry name" value="HTH_LACI_2"/>
    <property type="match status" value="1"/>
</dbReference>
<evidence type="ECO:0000313" key="7">
    <source>
        <dbReference type="Proteomes" id="UP000616114"/>
    </source>
</evidence>
<protein>
    <submittedName>
        <fullName evidence="6">LacI family transcriptional regulator</fullName>
    </submittedName>
</protein>
<dbReference type="InterPro" id="IPR046335">
    <property type="entry name" value="LacI/GalR-like_sensor"/>
</dbReference>
<evidence type="ECO:0000256" key="1">
    <source>
        <dbReference type="ARBA" id="ARBA00023015"/>
    </source>
</evidence>
<gene>
    <name evidence="6" type="ORF">GCM10011333_14580</name>
</gene>
<dbReference type="SUPFAM" id="SSF53822">
    <property type="entry name" value="Periplasmic binding protein-like I"/>
    <property type="match status" value="1"/>
</dbReference>
<dbReference type="InterPro" id="IPR000843">
    <property type="entry name" value="HTH_LacI"/>
</dbReference>
<dbReference type="Gene3D" id="1.10.260.40">
    <property type="entry name" value="lambda repressor-like DNA-binding domains"/>
    <property type="match status" value="1"/>
</dbReference>
<evidence type="ECO:0000256" key="2">
    <source>
        <dbReference type="ARBA" id="ARBA00023125"/>
    </source>
</evidence>
<evidence type="ECO:0000256" key="3">
    <source>
        <dbReference type="ARBA" id="ARBA00023163"/>
    </source>
</evidence>
<evidence type="ECO:0000256" key="4">
    <source>
        <dbReference type="SAM" id="MobiDB-lite"/>
    </source>
</evidence>
<sequence length="340" mass="35403">MPRRPTIYDVAERAGVSKSLVSLVLQDSPKVSPARRAAVERAIAELGYRPSRLAASLAARRSRSIGVIIDDFENPWFVDLLAGMRRALADHGYHVSVADAALNAHLGLSALEGFVSLDVDGVVIASEQSLDGAIRVPHVVAGNRTDPPAAADIVADDDTLGAAMAVEHLAGLGHRTIGHLAADSGPGALRREAFLDACRARGLQGVLTAHAHPTSERAGRTAADQLLDHRPELTAVFAANDVMALGALSAARERGLRVPQDLSVIGYDDVPLAGSAYIDLSTVDNMSAEVGEAAAAALLDRIDGAGPSEPVRRLIPPRLVARGTTGPAPGSRPGNRSPDS</sequence>
<evidence type="ECO:0000313" key="6">
    <source>
        <dbReference type="EMBL" id="GGA12774.1"/>
    </source>
</evidence>
<reference evidence="6" key="1">
    <citation type="journal article" date="2014" name="Int. J. Syst. Evol. Microbiol.">
        <title>Complete genome sequence of Corynebacterium casei LMG S-19264T (=DSM 44701T), isolated from a smear-ripened cheese.</title>
        <authorList>
            <consortium name="US DOE Joint Genome Institute (JGI-PGF)"/>
            <person name="Walter F."/>
            <person name="Albersmeier A."/>
            <person name="Kalinowski J."/>
            <person name="Ruckert C."/>
        </authorList>
    </citation>
    <scope>NUCLEOTIDE SEQUENCE</scope>
    <source>
        <strain evidence="6">CGMCC 1.12785</strain>
    </source>
</reference>
<dbReference type="SUPFAM" id="SSF47413">
    <property type="entry name" value="lambda repressor-like DNA-binding domains"/>
    <property type="match status" value="1"/>
</dbReference>
<dbReference type="InterPro" id="IPR028082">
    <property type="entry name" value="Peripla_BP_I"/>
</dbReference>
<keyword evidence="2" id="KW-0238">DNA-binding</keyword>
<organism evidence="6 7">
    <name type="scientific">Sediminivirga luteola</name>
    <dbReference type="NCBI Taxonomy" id="1774748"/>
    <lineage>
        <taxon>Bacteria</taxon>
        <taxon>Bacillati</taxon>
        <taxon>Actinomycetota</taxon>
        <taxon>Actinomycetes</taxon>
        <taxon>Micrococcales</taxon>
        <taxon>Brevibacteriaceae</taxon>
        <taxon>Sediminivirga</taxon>
    </lineage>
</organism>
<dbReference type="AlphaFoldDB" id="A0A8J2TXR8"/>
<feature type="domain" description="HTH lacI-type" evidence="5">
    <location>
        <begin position="5"/>
        <end position="59"/>
    </location>
</feature>
<comment type="caution">
    <text evidence="6">The sequence shown here is derived from an EMBL/GenBank/DDBJ whole genome shotgun (WGS) entry which is preliminary data.</text>
</comment>
<dbReference type="GO" id="GO:0003700">
    <property type="term" value="F:DNA-binding transcription factor activity"/>
    <property type="evidence" value="ECO:0007669"/>
    <property type="project" value="TreeGrafter"/>
</dbReference>
<dbReference type="GO" id="GO:0000976">
    <property type="term" value="F:transcription cis-regulatory region binding"/>
    <property type="evidence" value="ECO:0007669"/>
    <property type="project" value="TreeGrafter"/>
</dbReference>
<dbReference type="SMART" id="SM00354">
    <property type="entry name" value="HTH_LACI"/>
    <property type="match status" value="1"/>
</dbReference>
<dbReference type="CDD" id="cd01392">
    <property type="entry name" value="HTH_LacI"/>
    <property type="match status" value="1"/>
</dbReference>
<keyword evidence="7" id="KW-1185">Reference proteome</keyword>
<dbReference type="PANTHER" id="PTHR30146:SF109">
    <property type="entry name" value="HTH-TYPE TRANSCRIPTIONAL REGULATOR GALS"/>
    <property type="match status" value="1"/>
</dbReference>
<dbReference type="Pfam" id="PF13377">
    <property type="entry name" value="Peripla_BP_3"/>
    <property type="match status" value="1"/>
</dbReference>
<keyword evidence="3" id="KW-0804">Transcription</keyword>
<dbReference type="Gene3D" id="3.40.50.2300">
    <property type="match status" value="2"/>
</dbReference>
<dbReference type="CDD" id="cd06267">
    <property type="entry name" value="PBP1_LacI_sugar_binding-like"/>
    <property type="match status" value="1"/>
</dbReference>
<dbReference type="EMBL" id="BMFY01000005">
    <property type="protein sequence ID" value="GGA12774.1"/>
    <property type="molecule type" value="Genomic_DNA"/>
</dbReference>
<feature type="region of interest" description="Disordered" evidence="4">
    <location>
        <begin position="305"/>
        <end position="340"/>
    </location>
</feature>
<dbReference type="InterPro" id="IPR010982">
    <property type="entry name" value="Lambda_DNA-bd_dom_sf"/>
</dbReference>
<proteinExistence type="predicted"/>
<dbReference type="PANTHER" id="PTHR30146">
    <property type="entry name" value="LACI-RELATED TRANSCRIPTIONAL REPRESSOR"/>
    <property type="match status" value="1"/>
</dbReference>
<keyword evidence="1" id="KW-0805">Transcription regulation</keyword>